<dbReference type="GO" id="GO:0005829">
    <property type="term" value="C:cytosol"/>
    <property type="evidence" value="ECO:0007669"/>
    <property type="project" value="TreeGrafter"/>
</dbReference>
<dbReference type="InterPro" id="IPR001150">
    <property type="entry name" value="Gly_radical"/>
</dbReference>
<gene>
    <name evidence="3" type="ORF">S01H4_64748</name>
</gene>
<dbReference type="GO" id="GO:0003824">
    <property type="term" value="F:catalytic activity"/>
    <property type="evidence" value="ECO:0007669"/>
    <property type="project" value="InterPro"/>
</dbReference>
<name>X1EXE7_9ZZZZ</name>
<dbReference type="PANTHER" id="PTHR43641:SF2">
    <property type="entry name" value="DEHYDRATASE YBIW-RELATED"/>
    <property type="match status" value="1"/>
</dbReference>
<dbReference type="PROSITE" id="PS51149">
    <property type="entry name" value="GLY_RADICAL_2"/>
    <property type="match status" value="1"/>
</dbReference>
<sequence length="79" mass="8977">VFENKDGIKRLADLIRVFVDQKVDHVQINVVSAKTLKAAQKEPEKYKDLVVKVAGYNARFVELDKKVQDSIIARTEHGL</sequence>
<evidence type="ECO:0000256" key="1">
    <source>
        <dbReference type="ARBA" id="ARBA00022818"/>
    </source>
</evidence>
<feature type="domain" description="Glycine radical" evidence="2">
    <location>
        <begin position="1"/>
        <end position="79"/>
    </location>
</feature>
<dbReference type="EMBL" id="BART01039371">
    <property type="protein sequence ID" value="GAH13293.1"/>
    <property type="molecule type" value="Genomic_DNA"/>
</dbReference>
<dbReference type="PANTHER" id="PTHR43641">
    <property type="entry name" value="FORMATE ACETYLTRANSFERASE 3-RELATED"/>
    <property type="match status" value="1"/>
</dbReference>
<evidence type="ECO:0000259" key="2">
    <source>
        <dbReference type="PROSITE" id="PS51149"/>
    </source>
</evidence>
<protein>
    <recommendedName>
        <fullName evidence="2">Glycine radical domain-containing protein</fullName>
    </recommendedName>
</protein>
<dbReference type="Gene3D" id="3.20.70.20">
    <property type="match status" value="1"/>
</dbReference>
<accession>X1EXE7</accession>
<keyword evidence="1" id="KW-0556">Organic radical</keyword>
<proteinExistence type="predicted"/>
<dbReference type="SUPFAM" id="SSF51998">
    <property type="entry name" value="PFL-like glycyl radical enzymes"/>
    <property type="match status" value="1"/>
</dbReference>
<organism evidence="3">
    <name type="scientific">marine sediment metagenome</name>
    <dbReference type="NCBI Taxonomy" id="412755"/>
    <lineage>
        <taxon>unclassified sequences</taxon>
        <taxon>metagenomes</taxon>
        <taxon>ecological metagenomes</taxon>
    </lineage>
</organism>
<dbReference type="AlphaFoldDB" id="X1EXE7"/>
<evidence type="ECO:0000313" key="3">
    <source>
        <dbReference type="EMBL" id="GAH13293.1"/>
    </source>
</evidence>
<feature type="non-terminal residue" evidence="3">
    <location>
        <position position="1"/>
    </location>
</feature>
<dbReference type="Pfam" id="PF01228">
    <property type="entry name" value="Gly_radical"/>
    <property type="match status" value="1"/>
</dbReference>
<comment type="caution">
    <text evidence="3">The sequence shown here is derived from an EMBL/GenBank/DDBJ whole genome shotgun (WGS) entry which is preliminary data.</text>
</comment>
<reference evidence="3" key="1">
    <citation type="journal article" date="2014" name="Front. Microbiol.">
        <title>High frequency of phylogenetically diverse reductive dehalogenase-homologous genes in deep subseafloor sedimentary metagenomes.</title>
        <authorList>
            <person name="Kawai M."/>
            <person name="Futagami T."/>
            <person name="Toyoda A."/>
            <person name="Takaki Y."/>
            <person name="Nishi S."/>
            <person name="Hori S."/>
            <person name="Arai W."/>
            <person name="Tsubouchi T."/>
            <person name="Morono Y."/>
            <person name="Uchiyama I."/>
            <person name="Ito T."/>
            <person name="Fujiyama A."/>
            <person name="Inagaki F."/>
            <person name="Takami H."/>
        </authorList>
    </citation>
    <scope>NUCLEOTIDE SEQUENCE</scope>
    <source>
        <strain evidence="3">Expedition CK06-06</strain>
    </source>
</reference>
<dbReference type="InterPro" id="IPR051215">
    <property type="entry name" value="GRE"/>
</dbReference>